<dbReference type="Proteomes" id="UP000765509">
    <property type="component" value="Unassembled WGS sequence"/>
</dbReference>
<dbReference type="InterPro" id="IPR057670">
    <property type="entry name" value="SH3_retrovirus"/>
</dbReference>
<gene>
    <name evidence="2" type="ORF">O181_045806</name>
</gene>
<proteinExistence type="predicted"/>
<dbReference type="EMBL" id="AVOT02018879">
    <property type="protein sequence ID" value="MBW0506091.1"/>
    <property type="molecule type" value="Genomic_DNA"/>
</dbReference>
<organism evidence="2 3">
    <name type="scientific">Austropuccinia psidii MF-1</name>
    <dbReference type="NCBI Taxonomy" id="1389203"/>
    <lineage>
        <taxon>Eukaryota</taxon>
        <taxon>Fungi</taxon>
        <taxon>Dikarya</taxon>
        <taxon>Basidiomycota</taxon>
        <taxon>Pucciniomycotina</taxon>
        <taxon>Pucciniomycetes</taxon>
        <taxon>Pucciniales</taxon>
        <taxon>Sphaerophragmiaceae</taxon>
        <taxon>Austropuccinia</taxon>
    </lineage>
</organism>
<accession>A0A9Q3DSZ9</accession>
<protein>
    <recommendedName>
        <fullName evidence="1">Retroviral polymerase SH3-like domain-containing protein</fullName>
    </recommendedName>
</protein>
<dbReference type="Pfam" id="PF25597">
    <property type="entry name" value="SH3_retrovirus"/>
    <property type="match status" value="1"/>
</dbReference>
<evidence type="ECO:0000313" key="2">
    <source>
        <dbReference type="EMBL" id="MBW0506091.1"/>
    </source>
</evidence>
<name>A0A9Q3DSZ9_9BASI</name>
<dbReference type="OrthoDB" id="2518395at2759"/>
<evidence type="ECO:0000313" key="3">
    <source>
        <dbReference type="Proteomes" id="UP000765509"/>
    </source>
</evidence>
<feature type="domain" description="Retroviral polymerase SH3-like" evidence="1">
    <location>
        <begin position="20"/>
        <end position="78"/>
    </location>
</feature>
<reference evidence="2" key="1">
    <citation type="submission" date="2021-03" db="EMBL/GenBank/DDBJ databases">
        <title>Draft genome sequence of rust myrtle Austropuccinia psidii MF-1, a brazilian biotype.</title>
        <authorList>
            <person name="Quecine M.C."/>
            <person name="Pachon D.M.R."/>
            <person name="Bonatelli M.L."/>
            <person name="Correr F.H."/>
            <person name="Franceschini L.M."/>
            <person name="Leite T.F."/>
            <person name="Margarido G.R.A."/>
            <person name="Almeida C.A."/>
            <person name="Ferrarezi J.A."/>
            <person name="Labate C.A."/>
        </authorList>
    </citation>
    <scope>NUCLEOTIDE SEQUENCE</scope>
    <source>
        <strain evidence="2">MF-1</strain>
    </source>
</reference>
<sequence>MEMLCGRKPQPFRIYPFGTKAIVHAPEEKRGKLDDRGRICKLIGSKDYSRGFFWDEENKQIIDPNCVEFLDYMFEQQAQEKMNIQNLINKIELQSGQEKTNQICKSQDDIIEHIPIKHNLSIPSNLKDAKKDGNWQSWLEVTNRELKSFDEMEVWKAVYRETGMKIIKTHLIFDIKKMTSPNNIAYKAQLVAQSFCQCDGINCKHTYAPTALLSSLQWQKNLGG</sequence>
<dbReference type="AlphaFoldDB" id="A0A9Q3DSZ9"/>
<comment type="caution">
    <text evidence="2">The sequence shown here is derived from an EMBL/GenBank/DDBJ whole genome shotgun (WGS) entry which is preliminary data.</text>
</comment>
<evidence type="ECO:0000259" key="1">
    <source>
        <dbReference type="Pfam" id="PF25597"/>
    </source>
</evidence>
<keyword evidence="3" id="KW-1185">Reference proteome</keyword>